<dbReference type="Proteomes" id="UP000824998">
    <property type="component" value="Unassembled WGS sequence"/>
</dbReference>
<feature type="region of interest" description="Disordered" evidence="1">
    <location>
        <begin position="154"/>
        <end position="204"/>
    </location>
</feature>
<dbReference type="EMBL" id="MU251831">
    <property type="protein sequence ID" value="KAG9228980.1"/>
    <property type="molecule type" value="Genomic_DNA"/>
</dbReference>
<organism evidence="2 3">
    <name type="scientific">Amylocarpus encephaloides</name>
    <dbReference type="NCBI Taxonomy" id="45428"/>
    <lineage>
        <taxon>Eukaryota</taxon>
        <taxon>Fungi</taxon>
        <taxon>Dikarya</taxon>
        <taxon>Ascomycota</taxon>
        <taxon>Pezizomycotina</taxon>
        <taxon>Leotiomycetes</taxon>
        <taxon>Helotiales</taxon>
        <taxon>Helotiales incertae sedis</taxon>
        <taxon>Amylocarpus</taxon>
    </lineage>
</organism>
<evidence type="ECO:0000313" key="3">
    <source>
        <dbReference type="Proteomes" id="UP000824998"/>
    </source>
</evidence>
<name>A0A9P7Y9L0_9HELO</name>
<gene>
    <name evidence="2" type="ORF">BJ875DRAFT_476086</name>
</gene>
<comment type="caution">
    <text evidence="2">The sequence shown here is derived from an EMBL/GenBank/DDBJ whole genome shotgun (WGS) entry which is preliminary data.</text>
</comment>
<accession>A0A9P7Y9L0</accession>
<sequence>MPGNAVWHNSYAEAGQGVATPPASTVPDMGLSSCEPVRGGEVVGDGFVERTSFLSYLRLPFSGLLSPTSFIKNLRCCVLRILYQITNPPWTLQVRSRRHELGIPPPRTRLPAFRASSPHACSVDESFRQIHGHRIHMHARTVLYEVGEGAKAVSDPTAKHGGGGPFGLDAGFPKSNKSRPKQEPRCQVRVSDDTVRGDRVARNE</sequence>
<protein>
    <submittedName>
        <fullName evidence="2">Uncharacterized protein</fullName>
    </submittedName>
</protein>
<keyword evidence="3" id="KW-1185">Reference proteome</keyword>
<dbReference type="AlphaFoldDB" id="A0A9P7Y9L0"/>
<evidence type="ECO:0000256" key="1">
    <source>
        <dbReference type="SAM" id="MobiDB-lite"/>
    </source>
</evidence>
<proteinExistence type="predicted"/>
<feature type="compositionally biased region" description="Basic and acidic residues" evidence="1">
    <location>
        <begin position="180"/>
        <end position="204"/>
    </location>
</feature>
<reference evidence="2" key="1">
    <citation type="journal article" date="2021" name="IMA Fungus">
        <title>Genomic characterization of three marine fungi, including Emericellopsis atlantica sp. nov. with signatures of a generalist lifestyle and marine biomass degradation.</title>
        <authorList>
            <person name="Hagestad O.C."/>
            <person name="Hou L."/>
            <person name="Andersen J.H."/>
            <person name="Hansen E.H."/>
            <person name="Altermark B."/>
            <person name="Li C."/>
            <person name="Kuhnert E."/>
            <person name="Cox R.J."/>
            <person name="Crous P.W."/>
            <person name="Spatafora J.W."/>
            <person name="Lail K."/>
            <person name="Amirebrahimi M."/>
            <person name="Lipzen A."/>
            <person name="Pangilinan J."/>
            <person name="Andreopoulos W."/>
            <person name="Hayes R.D."/>
            <person name="Ng V."/>
            <person name="Grigoriev I.V."/>
            <person name="Jackson S.A."/>
            <person name="Sutton T.D.S."/>
            <person name="Dobson A.D.W."/>
            <person name="Rama T."/>
        </authorList>
    </citation>
    <scope>NUCLEOTIDE SEQUENCE</scope>
    <source>
        <strain evidence="2">TRa018bII</strain>
    </source>
</reference>
<evidence type="ECO:0000313" key="2">
    <source>
        <dbReference type="EMBL" id="KAG9228980.1"/>
    </source>
</evidence>